<evidence type="ECO:0000259" key="1">
    <source>
        <dbReference type="PROSITE" id="PS50965"/>
    </source>
</evidence>
<dbReference type="PROSITE" id="PS50965">
    <property type="entry name" value="NERD"/>
    <property type="match status" value="1"/>
</dbReference>
<sequence>MVLSGNTFEIFVAEYLESKVSCDIKSNYEFFSPRIGRGTECDVLLITDTKIYCIECKNYNRLIDGKWYEPEWYFVSSGKRNYVSNPVLANDRHIRTIKGLLNAEGISNIEIENIVCVPDNCEIRSKCQEVYTLSRLAQKIVMDSYLHTKINRKQISETIDKIRYDIRRS</sequence>
<dbReference type="InterPro" id="IPR011528">
    <property type="entry name" value="NERD"/>
</dbReference>
<reference evidence="2" key="1">
    <citation type="submission" date="2019-11" db="EMBL/GenBank/DDBJ databases">
        <authorList>
            <person name="Feng L."/>
        </authorList>
    </citation>
    <scope>NUCLEOTIDE SEQUENCE</scope>
    <source>
        <strain evidence="2">CParaputrificumLFYP93</strain>
    </source>
</reference>
<protein>
    <submittedName>
        <fullName evidence="2">Nuclease-related domain protein</fullName>
    </submittedName>
</protein>
<dbReference type="AlphaFoldDB" id="A0A6N3F0N3"/>
<organism evidence="2">
    <name type="scientific">Clostridium paraputrificum</name>
    <dbReference type="NCBI Taxonomy" id="29363"/>
    <lineage>
        <taxon>Bacteria</taxon>
        <taxon>Bacillati</taxon>
        <taxon>Bacillota</taxon>
        <taxon>Clostridia</taxon>
        <taxon>Eubacteriales</taxon>
        <taxon>Clostridiaceae</taxon>
        <taxon>Clostridium</taxon>
    </lineage>
</organism>
<dbReference type="SUPFAM" id="SSF52980">
    <property type="entry name" value="Restriction endonuclease-like"/>
    <property type="match status" value="1"/>
</dbReference>
<dbReference type="EMBL" id="CACRTV010000057">
    <property type="protein sequence ID" value="VYU45526.1"/>
    <property type="molecule type" value="Genomic_DNA"/>
</dbReference>
<feature type="domain" description="NERD" evidence="1">
    <location>
        <begin position="4"/>
        <end position="120"/>
    </location>
</feature>
<proteinExistence type="predicted"/>
<gene>
    <name evidence="2" type="ORF">CPLFYP93_02335</name>
</gene>
<dbReference type="InterPro" id="IPR011335">
    <property type="entry name" value="Restrct_endonuc-II-like"/>
</dbReference>
<dbReference type="Pfam" id="PF08378">
    <property type="entry name" value="NERD"/>
    <property type="match status" value="1"/>
</dbReference>
<dbReference type="RefSeq" id="WP_421757279.1">
    <property type="nucleotide sequence ID" value="NZ_CACRTV010000057.1"/>
</dbReference>
<evidence type="ECO:0000313" key="2">
    <source>
        <dbReference type="EMBL" id="VYU45526.1"/>
    </source>
</evidence>
<accession>A0A6N3F0N3</accession>
<name>A0A6N3F0N3_9CLOT</name>